<sequence length="203" mass="22550">MMMEWLWPLAVFAAVSCITPGPNNLLLTQSGARFGFRRSVPHVCGIAAGMGVMLLAVASGLGSLFNSLPWLQQAMRIGGTLYLLWLGYMIAIAPPLTAKAADEGGMVDSPWRFYQAVLFQFINPKAWLMSISMIGSFTLLGREYWSSVGWMVLVFSLVCLQCCLVWAQFGAQVGRWLRTPQAWSWFNRIMGALTVVCVVMIWL</sequence>
<evidence type="ECO:0000256" key="5">
    <source>
        <dbReference type="ARBA" id="ARBA00023136"/>
    </source>
</evidence>
<feature type="transmembrane region" description="Helical" evidence="6">
    <location>
        <begin position="40"/>
        <end position="65"/>
    </location>
</feature>
<comment type="subcellular location">
    <subcellularLocation>
        <location evidence="1">Cell membrane</location>
        <topology evidence="1">Multi-pass membrane protein</topology>
    </subcellularLocation>
</comment>
<dbReference type="PANTHER" id="PTHR30086">
    <property type="entry name" value="ARGININE EXPORTER PROTEIN ARGO"/>
    <property type="match status" value="1"/>
</dbReference>
<keyword evidence="2" id="KW-1003">Cell membrane</keyword>
<evidence type="ECO:0000256" key="3">
    <source>
        <dbReference type="ARBA" id="ARBA00022692"/>
    </source>
</evidence>
<name>A0ABV8CSD9_9GAMM</name>
<keyword evidence="5 6" id="KW-0472">Membrane</keyword>
<evidence type="ECO:0000256" key="6">
    <source>
        <dbReference type="SAM" id="Phobius"/>
    </source>
</evidence>
<dbReference type="Proteomes" id="UP001595692">
    <property type="component" value="Unassembled WGS sequence"/>
</dbReference>
<feature type="transmembrane region" description="Helical" evidence="6">
    <location>
        <begin position="77"/>
        <end position="97"/>
    </location>
</feature>
<keyword evidence="4 6" id="KW-1133">Transmembrane helix</keyword>
<keyword evidence="8" id="KW-1185">Reference proteome</keyword>
<reference evidence="8" key="1">
    <citation type="journal article" date="2019" name="Int. J. Syst. Evol. Microbiol.">
        <title>The Global Catalogue of Microorganisms (GCM) 10K type strain sequencing project: providing services to taxonomists for standard genome sequencing and annotation.</title>
        <authorList>
            <consortium name="The Broad Institute Genomics Platform"/>
            <consortium name="The Broad Institute Genome Sequencing Center for Infectious Disease"/>
            <person name="Wu L."/>
            <person name="Ma J."/>
        </authorList>
    </citation>
    <scope>NUCLEOTIDE SEQUENCE [LARGE SCALE GENOMIC DNA]</scope>
    <source>
        <strain evidence="8">CCUG 54939</strain>
    </source>
</reference>
<evidence type="ECO:0000256" key="2">
    <source>
        <dbReference type="ARBA" id="ARBA00022475"/>
    </source>
</evidence>
<dbReference type="InterPro" id="IPR001123">
    <property type="entry name" value="LeuE-type"/>
</dbReference>
<gene>
    <name evidence="7" type="ORF">ACFOSS_15195</name>
</gene>
<keyword evidence="3 6" id="KW-0812">Transmembrane</keyword>
<comment type="caution">
    <text evidence="7">The sequence shown here is derived from an EMBL/GenBank/DDBJ whole genome shotgun (WGS) entry which is preliminary data.</text>
</comment>
<evidence type="ECO:0000256" key="4">
    <source>
        <dbReference type="ARBA" id="ARBA00022989"/>
    </source>
</evidence>
<evidence type="ECO:0000313" key="8">
    <source>
        <dbReference type="Proteomes" id="UP001595692"/>
    </source>
</evidence>
<dbReference type="Pfam" id="PF01810">
    <property type="entry name" value="LysE"/>
    <property type="match status" value="1"/>
</dbReference>
<feature type="transmembrane region" description="Helical" evidence="6">
    <location>
        <begin position="148"/>
        <end position="170"/>
    </location>
</feature>
<feature type="transmembrane region" description="Helical" evidence="6">
    <location>
        <begin position="117"/>
        <end position="141"/>
    </location>
</feature>
<proteinExistence type="predicted"/>
<organism evidence="7 8">
    <name type="scientific">Pseudaeromonas sharmana</name>
    <dbReference type="NCBI Taxonomy" id="328412"/>
    <lineage>
        <taxon>Bacteria</taxon>
        <taxon>Pseudomonadati</taxon>
        <taxon>Pseudomonadota</taxon>
        <taxon>Gammaproteobacteria</taxon>
        <taxon>Aeromonadales</taxon>
        <taxon>Aeromonadaceae</taxon>
        <taxon>Pseudaeromonas</taxon>
    </lineage>
</organism>
<evidence type="ECO:0000313" key="7">
    <source>
        <dbReference type="EMBL" id="MFC3914794.1"/>
    </source>
</evidence>
<accession>A0ABV8CSD9</accession>
<protein>
    <submittedName>
        <fullName evidence="7">LysE family translocator</fullName>
    </submittedName>
</protein>
<dbReference type="PANTHER" id="PTHR30086:SF20">
    <property type="entry name" value="ARGININE EXPORTER PROTEIN ARGO-RELATED"/>
    <property type="match status" value="1"/>
</dbReference>
<dbReference type="EMBL" id="JBHSAF010000015">
    <property type="protein sequence ID" value="MFC3914794.1"/>
    <property type="molecule type" value="Genomic_DNA"/>
</dbReference>
<dbReference type="RefSeq" id="WP_377154155.1">
    <property type="nucleotide sequence ID" value="NZ_JBHSAF010000015.1"/>
</dbReference>
<feature type="transmembrane region" description="Helical" evidence="6">
    <location>
        <begin position="182"/>
        <end position="202"/>
    </location>
</feature>
<evidence type="ECO:0000256" key="1">
    <source>
        <dbReference type="ARBA" id="ARBA00004651"/>
    </source>
</evidence>